<keyword evidence="2" id="KW-0325">Glycoprotein</keyword>
<dbReference type="STRING" id="36022.A0A1V2L7V6"/>
<dbReference type="Pfam" id="PF13928">
    <property type="entry name" value="Flocculin_t3"/>
    <property type="match status" value="1"/>
</dbReference>
<dbReference type="EMBL" id="MPUK01000005">
    <property type="protein sequence ID" value="ONH67121.1"/>
    <property type="molecule type" value="Genomic_DNA"/>
</dbReference>
<dbReference type="AlphaFoldDB" id="A0A1V2L7V6"/>
<keyword evidence="5" id="KW-1185">Reference proteome</keyword>
<dbReference type="VEuPathDB" id="FungiDB:BON22_3284"/>
<accession>A0A1V2L7V6</accession>
<evidence type="ECO:0000256" key="1">
    <source>
        <dbReference type="ARBA" id="ARBA00022729"/>
    </source>
</evidence>
<gene>
    <name evidence="4" type="ORF">BON22_3284</name>
</gene>
<name>A0A1V2L7V6_CYBFA</name>
<proteinExistence type="predicted"/>
<keyword evidence="1 3" id="KW-0732">Signal</keyword>
<comment type="caution">
    <text evidence="4">The sequence shown here is derived from an EMBL/GenBank/DDBJ whole genome shotgun (WGS) entry which is preliminary data.</text>
</comment>
<dbReference type="InterPro" id="IPR025928">
    <property type="entry name" value="Flocculin_t3_rpt"/>
</dbReference>
<reference evidence="5" key="1">
    <citation type="journal article" date="2017" name="Genome Announc.">
        <title>Genome sequences of Cyberlindnera fabianii 65, Pichia kudriavzevii 129, and Saccharomyces cerevisiae 131 isolated from fermented masau fruits in Zimbabwe.</title>
        <authorList>
            <person name="van Rijswijck I.M.H."/>
            <person name="Derks M.F.L."/>
            <person name="Abee T."/>
            <person name="de Ridder D."/>
            <person name="Smid E.J."/>
        </authorList>
    </citation>
    <scope>NUCLEOTIDE SEQUENCE [LARGE SCALE GENOMIC DNA]</scope>
    <source>
        <strain evidence="5">65</strain>
    </source>
</reference>
<sequence length="277" mass="29520">MLTKSVITLGTLAALTHAQSVSLLTEVDFDNTLDAYYYFRYGTAGIALSEEGITVTGDFPSDSAACDVLAGAQIVYSADDGEDVLLTSNCYNVYHLNTEDAQEITWTSCVEFQFYQALCESGPIDSDTSSAIADTTTTESTTGIVSSTEISLGETSTSFETTVSGSETYVISTYTSYQSNIAYEYTTYCPLSDVTAEVSTPIDTGSADLPDYQVVEATLTTIVTVDDAGVETTLTEYIPITEDSTPSTTVVTITSCHENKCTIIPVTTGVTVITSIF</sequence>
<dbReference type="Proteomes" id="UP000189513">
    <property type="component" value="Unassembled WGS sequence"/>
</dbReference>
<protein>
    <submittedName>
        <fullName evidence="4">Cell wall adhesin EAP1</fullName>
    </submittedName>
</protein>
<feature type="chain" id="PRO_5013002386" evidence="3">
    <location>
        <begin position="19"/>
        <end position="277"/>
    </location>
</feature>
<evidence type="ECO:0000313" key="4">
    <source>
        <dbReference type="EMBL" id="ONH67121.1"/>
    </source>
</evidence>
<organism evidence="4 5">
    <name type="scientific">Cyberlindnera fabianii</name>
    <name type="common">Yeast</name>
    <name type="synonym">Hansenula fabianii</name>
    <dbReference type="NCBI Taxonomy" id="36022"/>
    <lineage>
        <taxon>Eukaryota</taxon>
        <taxon>Fungi</taxon>
        <taxon>Dikarya</taxon>
        <taxon>Ascomycota</taxon>
        <taxon>Saccharomycotina</taxon>
        <taxon>Saccharomycetes</taxon>
        <taxon>Phaffomycetales</taxon>
        <taxon>Phaffomycetaceae</taxon>
        <taxon>Cyberlindnera</taxon>
    </lineage>
</organism>
<evidence type="ECO:0000256" key="3">
    <source>
        <dbReference type="SAM" id="SignalP"/>
    </source>
</evidence>
<dbReference type="OMA" id="TSNCYNV"/>
<evidence type="ECO:0000313" key="5">
    <source>
        <dbReference type="Proteomes" id="UP000189513"/>
    </source>
</evidence>
<evidence type="ECO:0000256" key="2">
    <source>
        <dbReference type="ARBA" id="ARBA00023180"/>
    </source>
</evidence>
<feature type="signal peptide" evidence="3">
    <location>
        <begin position="1"/>
        <end position="18"/>
    </location>
</feature>